<keyword evidence="1" id="KW-0472">Membrane</keyword>
<evidence type="ECO:0008006" key="4">
    <source>
        <dbReference type="Google" id="ProtNLM"/>
    </source>
</evidence>
<dbReference type="AlphaFoldDB" id="A0A6L7GQ64"/>
<keyword evidence="1" id="KW-0812">Transmembrane</keyword>
<organism evidence="2 3">
    <name type="scientific">Gordonia mangrovi</name>
    <dbReference type="NCBI Taxonomy" id="2665643"/>
    <lineage>
        <taxon>Bacteria</taxon>
        <taxon>Bacillati</taxon>
        <taxon>Actinomycetota</taxon>
        <taxon>Actinomycetes</taxon>
        <taxon>Mycobacteriales</taxon>
        <taxon>Gordoniaceae</taxon>
        <taxon>Gordonia</taxon>
    </lineage>
</organism>
<dbReference type="Proteomes" id="UP000475545">
    <property type="component" value="Unassembled WGS sequence"/>
</dbReference>
<proteinExistence type="predicted"/>
<evidence type="ECO:0000313" key="2">
    <source>
        <dbReference type="EMBL" id="MXP21723.1"/>
    </source>
</evidence>
<accession>A0A6L7GQ64</accession>
<gene>
    <name evidence="2" type="ORF">GIY30_10225</name>
</gene>
<dbReference type="RefSeq" id="WP_160901879.1">
    <property type="nucleotide sequence ID" value="NZ_CP102850.1"/>
</dbReference>
<comment type="caution">
    <text evidence="2">The sequence shown here is derived from an EMBL/GenBank/DDBJ whole genome shotgun (WGS) entry which is preliminary data.</text>
</comment>
<evidence type="ECO:0000256" key="1">
    <source>
        <dbReference type="SAM" id="Phobius"/>
    </source>
</evidence>
<sequence length="342" mass="34159">MESSSVEMPNPTRRVVIVVGAIVVAQVVLVLLFAWAASRQQPRDLPLAVAGPQPVVAGIVTGMNRNAPGAFDITVVDGPEAARESVTTREAYGALVVADTGTTLYTAPAASAAVASALSETVPAAVRQMNPSAQVAVTPLVPNPQHDPHGQGLPISLIALTITSIAAGALISLLSGGRAIRVAALLGYAVAAGALSTWALQGALEVLTGTWIANAGVMTLLCAAISAATSGLITLIGLPGIPVAAVVVFFYGFPLSGATSAWQLLPTPWGQIAQYLPVGAGNTALRSVAFFDGHGGGAALAVLAVWAVVGLVVAASARTRVDTTPMSGAAMPAGTGGRPGMA</sequence>
<protein>
    <recommendedName>
        <fullName evidence="4">DUF3533 domain-containing protein</fullName>
    </recommendedName>
</protein>
<feature type="transmembrane region" description="Helical" evidence="1">
    <location>
        <begin position="206"/>
        <end position="225"/>
    </location>
</feature>
<feature type="transmembrane region" description="Helical" evidence="1">
    <location>
        <begin position="153"/>
        <end position="175"/>
    </location>
</feature>
<feature type="transmembrane region" description="Helical" evidence="1">
    <location>
        <begin position="15"/>
        <end position="37"/>
    </location>
</feature>
<evidence type="ECO:0000313" key="3">
    <source>
        <dbReference type="Proteomes" id="UP000475545"/>
    </source>
</evidence>
<keyword evidence="3" id="KW-1185">Reference proteome</keyword>
<feature type="transmembrane region" description="Helical" evidence="1">
    <location>
        <begin position="297"/>
        <end position="317"/>
    </location>
</feature>
<dbReference type="EMBL" id="WMBR01000002">
    <property type="protein sequence ID" value="MXP21723.1"/>
    <property type="molecule type" value="Genomic_DNA"/>
</dbReference>
<feature type="transmembrane region" description="Helical" evidence="1">
    <location>
        <begin position="182"/>
        <end position="200"/>
    </location>
</feature>
<keyword evidence="1" id="KW-1133">Transmembrane helix</keyword>
<name>A0A6L7GQ64_9ACTN</name>
<reference evidence="2 3" key="1">
    <citation type="submission" date="2019-11" db="EMBL/GenBank/DDBJ databases">
        <title>Gordonia sp. nov., a novel actinobacterium isolated from mangrove soil in Hainan.</title>
        <authorList>
            <person name="Huang X."/>
            <person name="Xie Y."/>
            <person name="Chu X."/>
            <person name="Xiao K."/>
        </authorList>
    </citation>
    <scope>NUCLEOTIDE SEQUENCE [LARGE SCALE GENOMIC DNA]</scope>
    <source>
        <strain evidence="2 3">HNM0687</strain>
    </source>
</reference>